<dbReference type="OrthoDB" id="26399at2759"/>
<dbReference type="SUPFAM" id="SSF48371">
    <property type="entry name" value="ARM repeat"/>
    <property type="match status" value="1"/>
</dbReference>
<comment type="function">
    <text evidence="9">tRNA nucleus export receptor which facilitates tRNA translocation across the nuclear pore complex.</text>
</comment>
<dbReference type="Pfam" id="PF08389">
    <property type="entry name" value="Xpo1"/>
    <property type="match status" value="1"/>
</dbReference>
<evidence type="ECO:0000256" key="5">
    <source>
        <dbReference type="ARBA" id="ARBA00022490"/>
    </source>
</evidence>
<keyword evidence="4 9" id="KW-0813">Transport</keyword>
<evidence type="ECO:0000259" key="11">
    <source>
        <dbReference type="Pfam" id="PF08389"/>
    </source>
</evidence>
<protein>
    <recommendedName>
        <fullName evidence="3 9">Exportin-T</fullName>
    </recommendedName>
    <alternativeName>
        <fullName evidence="9">Exportin(tRNA)</fullName>
    </alternativeName>
    <alternativeName>
        <fullName evidence="9">tRNA exportin</fullName>
    </alternativeName>
</protein>
<evidence type="ECO:0000256" key="9">
    <source>
        <dbReference type="RuleBase" id="RU366037"/>
    </source>
</evidence>
<keyword evidence="6 9" id="KW-0820">tRNA-binding</keyword>
<sequence length="555" mass="63120">MRDGDIRKLANAWFELLKEYKDRDQSIADMCLKVIGVFISWMDIGLVVNDPFMRLIFDLLRGTVLRNGACECLVEVIHKGMKPADKLSLLQMLDLTSTIAQLDMASRTRKRFCSMLILFPQSGDEEFVERVAKLVNELGIQLCDIWTGDGVPKEMKDAAYIEIEKAIPYLLRFLSDEYDDTASAVFPFTGALLNEVKRQNKGAGQGMLGEPQRKWLMSMLEVCTQKMKYDEDYDWVNGEDGAEEEAAFLDIRKNLRGFVDAIAVIDEQMFIGYATKLVGSSLEQYTREGDNMDWRTLELALYVMYYYGETSKKQLQYVISTSAGQKLTPMGEMMSTMVSTALYSHPHPSIPLQYFENVVRYYQFFEPKSEHTGQVLEAYVGQRGLHNPLKHVRMRSWYLFHRFVKSLKPKIGPYVEIVVSTINDLLVIQAELPPVLPDGASIDPAATATTFDSQIYLFVAVGMLISIDTIAPQMQAKYLEAILNPLMSGIQEYMGKEMYQPEEPLFPIQLHHYISAIGSVAKGFPEQNKNTQNTQPWATPVPPMCRNHRYGSPSH</sequence>
<evidence type="ECO:0000313" key="13">
    <source>
        <dbReference type="EMBL" id="OZJ01448.1"/>
    </source>
</evidence>
<evidence type="ECO:0000256" key="4">
    <source>
        <dbReference type="ARBA" id="ARBA00022448"/>
    </source>
</evidence>
<dbReference type="GO" id="GO:0016363">
    <property type="term" value="C:nuclear matrix"/>
    <property type="evidence" value="ECO:0007669"/>
    <property type="project" value="TreeGrafter"/>
</dbReference>
<feature type="compositionally biased region" description="Polar residues" evidence="10">
    <location>
        <begin position="528"/>
        <end position="537"/>
    </location>
</feature>
<dbReference type="InterPro" id="IPR013598">
    <property type="entry name" value="Exportin-1/Importin-b-like"/>
</dbReference>
<dbReference type="EMBL" id="MVBO01000362">
    <property type="protein sequence ID" value="OZJ01448.1"/>
    <property type="molecule type" value="Genomic_DNA"/>
</dbReference>
<feature type="region of interest" description="Disordered" evidence="10">
    <location>
        <begin position="528"/>
        <end position="555"/>
    </location>
</feature>
<reference evidence="13 14" key="1">
    <citation type="journal article" date="2017" name="Mycologia">
        <title>Bifiguratus adelaidae, gen. et sp. nov., a new member of Mucoromycotina in endophytic and soil-dwelling habitats.</title>
        <authorList>
            <person name="Torres-Cruz T.J."/>
            <person name="Billingsley Tobias T.L."/>
            <person name="Almatruk M."/>
            <person name="Hesse C."/>
            <person name="Kuske C.R."/>
            <person name="Desiro A."/>
            <person name="Benucci G.M."/>
            <person name="Bonito G."/>
            <person name="Stajich J.E."/>
            <person name="Dunlap C."/>
            <person name="Arnold A.E."/>
            <person name="Porras-Alfaro A."/>
        </authorList>
    </citation>
    <scope>NUCLEOTIDE SEQUENCE [LARGE SCALE GENOMIC DNA]</scope>
    <source>
        <strain evidence="13 14">AZ0501</strain>
    </source>
</reference>
<evidence type="ECO:0000256" key="7">
    <source>
        <dbReference type="ARBA" id="ARBA00022884"/>
    </source>
</evidence>
<keyword evidence="8 9" id="KW-0539">Nucleus</keyword>
<dbReference type="InterPro" id="IPR011989">
    <property type="entry name" value="ARM-like"/>
</dbReference>
<evidence type="ECO:0000256" key="2">
    <source>
        <dbReference type="ARBA" id="ARBA00009466"/>
    </source>
</evidence>
<dbReference type="AlphaFoldDB" id="A0A261XSV9"/>
<evidence type="ECO:0000256" key="8">
    <source>
        <dbReference type="ARBA" id="ARBA00023242"/>
    </source>
</evidence>
<feature type="domain" description="Exportin-T C-terminal" evidence="12">
    <location>
        <begin position="154"/>
        <end position="535"/>
    </location>
</feature>
<dbReference type="PANTHER" id="PTHR15952:SF11">
    <property type="entry name" value="EXPORTIN-T"/>
    <property type="match status" value="1"/>
</dbReference>
<evidence type="ECO:0000256" key="1">
    <source>
        <dbReference type="ARBA" id="ARBA00004496"/>
    </source>
</evidence>
<evidence type="ECO:0000313" key="14">
    <source>
        <dbReference type="Proteomes" id="UP000242875"/>
    </source>
</evidence>
<dbReference type="GO" id="GO:0000049">
    <property type="term" value="F:tRNA binding"/>
    <property type="evidence" value="ECO:0007669"/>
    <property type="project" value="UniProtKB-UniRule"/>
</dbReference>
<proteinExistence type="inferred from homology"/>
<gene>
    <name evidence="13" type="ORF">BZG36_05624</name>
</gene>
<evidence type="ECO:0000259" key="12">
    <source>
        <dbReference type="Pfam" id="PF19282"/>
    </source>
</evidence>
<evidence type="ECO:0000256" key="3">
    <source>
        <dbReference type="ARBA" id="ARBA00018928"/>
    </source>
</evidence>
<comment type="similarity">
    <text evidence="2 9">Belongs to the exportin family.</text>
</comment>
<keyword evidence="14" id="KW-1185">Reference proteome</keyword>
<dbReference type="Pfam" id="PF19282">
    <property type="entry name" value="Exportin-T"/>
    <property type="match status" value="1"/>
</dbReference>
<dbReference type="InterPro" id="IPR040017">
    <property type="entry name" value="XPOT"/>
</dbReference>
<evidence type="ECO:0000256" key="10">
    <source>
        <dbReference type="SAM" id="MobiDB-lite"/>
    </source>
</evidence>
<dbReference type="InterPro" id="IPR045546">
    <property type="entry name" value="Exportin-T_C"/>
</dbReference>
<comment type="caution">
    <text evidence="13">The sequence shown here is derived from an EMBL/GenBank/DDBJ whole genome shotgun (WGS) entry which is preliminary data.</text>
</comment>
<dbReference type="PANTHER" id="PTHR15952">
    <property type="entry name" value="EXPORTIN-T/LOS1"/>
    <property type="match status" value="1"/>
</dbReference>
<name>A0A261XSV9_9FUNG</name>
<keyword evidence="5 9" id="KW-0963">Cytoplasm</keyword>
<dbReference type="Gene3D" id="1.25.10.10">
    <property type="entry name" value="Leucine-rich Repeat Variant"/>
    <property type="match status" value="1"/>
</dbReference>
<accession>A0A261XSV9</accession>
<dbReference type="Proteomes" id="UP000242875">
    <property type="component" value="Unassembled WGS sequence"/>
</dbReference>
<dbReference type="GO" id="GO:0071528">
    <property type="term" value="P:tRNA re-export from nucleus"/>
    <property type="evidence" value="ECO:0007669"/>
    <property type="project" value="UniProtKB-UniRule"/>
</dbReference>
<keyword evidence="7 9" id="KW-0694">RNA-binding</keyword>
<dbReference type="GO" id="GO:0005643">
    <property type="term" value="C:nuclear pore"/>
    <property type="evidence" value="ECO:0007669"/>
    <property type="project" value="TreeGrafter"/>
</dbReference>
<feature type="domain" description="Exportin-1/Importin-beta-like" evidence="11">
    <location>
        <begin position="6"/>
        <end position="73"/>
    </location>
</feature>
<organism evidence="13 14">
    <name type="scientific">Bifiguratus adelaidae</name>
    <dbReference type="NCBI Taxonomy" id="1938954"/>
    <lineage>
        <taxon>Eukaryota</taxon>
        <taxon>Fungi</taxon>
        <taxon>Fungi incertae sedis</taxon>
        <taxon>Mucoromycota</taxon>
        <taxon>Mucoromycotina</taxon>
        <taxon>Endogonomycetes</taxon>
        <taxon>Endogonales</taxon>
        <taxon>Endogonales incertae sedis</taxon>
        <taxon>Bifiguratus</taxon>
    </lineage>
</organism>
<dbReference type="InterPro" id="IPR016024">
    <property type="entry name" value="ARM-type_fold"/>
</dbReference>
<comment type="subcellular location">
    <subcellularLocation>
        <location evidence="1 9">Cytoplasm</location>
    </subcellularLocation>
    <subcellularLocation>
        <location evidence="9">Nucleus</location>
    </subcellularLocation>
    <text evidence="9">Shuttles between the nucleus and the cytoplasm.</text>
</comment>
<dbReference type="GO" id="GO:0005737">
    <property type="term" value="C:cytoplasm"/>
    <property type="evidence" value="ECO:0007669"/>
    <property type="project" value="UniProtKB-SubCell"/>
</dbReference>
<evidence type="ECO:0000256" key="6">
    <source>
        <dbReference type="ARBA" id="ARBA00022555"/>
    </source>
</evidence>
<dbReference type="GO" id="GO:0031267">
    <property type="term" value="F:small GTPase binding"/>
    <property type="evidence" value="ECO:0007669"/>
    <property type="project" value="InterPro"/>
</dbReference>